<dbReference type="RefSeq" id="WP_230098669.1">
    <property type="nucleotide sequence ID" value="NZ_CAKKNT010000011.1"/>
</dbReference>
<dbReference type="InterPro" id="IPR015943">
    <property type="entry name" value="WD40/YVTN_repeat-like_dom_sf"/>
</dbReference>
<keyword evidence="2" id="KW-0378">Hydrolase</keyword>
<name>A0ABN8BPQ8_9LACO</name>
<dbReference type="Proteomes" id="UP000789719">
    <property type="component" value="Unassembled WGS sequence"/>
</dbReference>
<sequence length="339" mass="36591">MQEKILFGTYTKKTSEGIYEAILDTDKGALTPATLVAKVGNPTYLTTSKAGKLYSVDKHGDQGGVFVLDNTTRPATKLSEHMLEAAPAYVAVDEARQLVYAGYYHIGLTEVLKINGDNLELVDSVKNEGHGPRPEQGSAHVHFTGLTPDQRLVVVDLGSDRVDTYDVADSGKLTHAATLTTDAGFGPRHIRFSPDGKHAYLLGELSSKLSVLAYNQADGSFTVEQTISTLPADWTEFNGAAAIRVTKDGKFVYTSNRGHNSIAVFALTEAGAHAELIQTISTEGEFPRDFDLNSTEAFIVVANKDTDNVSLLSRDAATGKLSLVQKDFALPEGVRVHFE</sequence>
<dbReference type="InterPro" id="IPR011048">
    <property type="entry name" value="Haem_d1_sf"/>
</dbReference>
<dbReference type="GO" id="GO:0017057">
    <property type="term" value="F:6-phosphogluconolactonase activity"/>
    <property type="evidence" value="ECO:0007669"/>
    <property type="project" value="UniProtKB-EC"/>
</dbReference>
<dbReference type="Gene3D" id="2.130.10.10">
    <property type="entry name" value="YVTN repeat-like/Quinoprotein amine dehydrogenase"/>
    <property type="match status" value="1"/>
</dbReference>
<evidence type="ECO:0000256" key="1">
    <source>
        <dbReference type="ARBA" id="ARBA00005564"/>
    </source>
</evidence>
<dbReference type="PANTHER" id="PTHR30344">
    <property type="entry name" value="6-PHOSPHOGLUCONOLACTONASE-RELATED"/>
    <property type="match status" value="1"/>
</dbReference>
<proteinExistence type="inferred from homology"/>
<evidence type="ECO:0000313" key="2">
    <source>
        <dbReference type="EMBL" id="CAH0418583.1"/>
    </source>
</evidence>
<organism evidence="2 3">
    <name type="scientific">Periweissella ghanensis</name>
    <dbReference type="NCBI Taxonomy" id="467997"/>
    <lineage>
        <taxon>Bacteria</taxon>
        <taxon>Bacillati</taxon>
        <taxon>Bacillota</taxon>
        <taxon>Bacilli</taxon>
        <taxon>Lactobacillales</taxon>
        <taxon>Lactobacillaceae</taxon>
        <taxon>Periweissella</taxon>
    </lineage>
</organism>
<accession>A0ABN8BPQ8</accession>
<evidence type="ECO:0000313" key="3">
    <source>
        <dbReference type="Proteomes" id="UP000789719"/>
    </source>
</evidence>
<dbReference type="Pfam" id="PF10282">
    <property type="entry name" value="Lactonase"/>
    <property type="match status" value="1"/>
</dbReference>
<gene>
    <name evidence="2" type="primary">pgl</name>
    <name evidence="2" type="ORF">WGH24286_01004</name>
</gene>
<dbReference type="SUPFAM" id="SSF51004">
    <property type="entry name" value="C-terminal (heme d1) domain of cytochrome cd1-nitrite reductase"/>
    <property type="match status" value="1"/>
</dbReference>
<dbReference type="EC" id="3.1.1.31" evidence="2"/>
<dbReference type="InterPro" id="IPR050282">
    <property type="entry name" value="Cycloisomerase_2"/>
</dbReference>
<comment type="similarity">
    <text evidence="1">Belongs to the cycloisomerase 2 family.</text>
</comment>
<comment type="caution">
    <text evidence="2">The sequence shown here is derived from an EMBL/GenBank/DDBJ whole genome shotgun (WGS) entry which is preliminary data.</text>
</comment>
<dbReference type="InterPro" id="IPR019405">
    <property type="entry name" value="Lactonase_7-beta_prop"/>
</dbReference>
<keyword evidence="3" id="KW-1185">Reference proteome</keyword>
<reference evidence="2 3" key="1">
    <citation type="submission" date="2021-11" db="EMBL/GenBank/DDBJ databases">
        <authorList>
            <person name="Depoorter E."/>
        </authorList>
    </citation>
    <scope>NUCLEOTIDE SEQUENCE [LARGE SCALE GENOMIC DNA]</scope>
    <source>
        <strain evidence="2 3">LMG 24286</strain>
    </source>
</reference>
<dbReference type="EMBL" id="CAKKNT010000011">
    <property type="protein sequence ID" value="CAH0418583.1"/>
    <property type="molecule type" value="Genomic_DNA"/>
</dbReference>
<protein>
    <submittedName>
        <fullName evidence="2">6-phosphogluconolactonase</fullName>
        <ecNumber evidence="2">3.1.1.31</ecNumber>
    </submittedName>
</protein>
<dbReference type="PANTHER" id="PTHR30344:SF1">
    <property type="entry name" value="6-PHOSPHOGLUCONOLACTONASE"/>
    <property type="match status" value="1"/>
</dbReference>